<keyword evidence="2" id="KW-1185">Reference proteome</keyword>
<name>A0ABT5D2T5_9BACT</name>
<dbReference type="EMBL" id="JAQNDM010000002">
    <property type="protein sequence ID" value="MDC0707962.1"/>
    <property type="molecule type" value="Genomic_DNA"/>
</dbReference>
<gene>
    <name evidence="1" type="ORF">POL68_05720</name>
</gene>
<accession>A0ABT5D2T5</accession>
<dbReference type="RefSeq" id="WP_272135327.1">
    <property type="nucleotide sequence ID" value="NZ_JAQNDM010000002.1"/>
</dbReference>
<protein>
    <submittedName>
        <fullName evidence="1">Uncharacterized protein</fullName>
    </submittedName>
</protein>
<organism evidence="1 2">
    <name type="scientific">Stigmatella ashevillensis</name>
    <dbReference type="NCBI Taxonomy" id="2995309"/>
    <lineage>
        <taxon>Bacteria</taxon>
        <taxon>Pseudomonadati</taxon>
        <taxon>Myxococcota</taxon>
        <taxon>Myxococcia</taxon>
        <taxon>Myxococcales</taxon>
        <taxon>Cystobacterineae</taxon>
        <taxon>Archangiaceae</taxon>
        <taxon>Stigmatella</taxon>
    </lineage>
</organism>
<evidence type="ECO:0000313" key="2">
    <source>
        <dbReference type="Proteomes" id="UP001221838"/>
    </source>
</evidence>
<comment type="caution">
    <text evidence="1">The sequence shown here is derived from an EMBL/GenBank/DDBJ whole genome shotgun (WGS) entry which is preliminary data.</text>
</comment>
<dbReference type="Proteomes" id="UP001221838">
    <property type="component" value="Unassembled WGS sequence"/>
</dbReference>
<proteinExistence type="predicted"/>
<evidence type="ECO:0000313" key="1">
    <source>
        <dbReference type="EMBL" id="MDC0707962.1"/>
    </source>
</evidence>
<reference evidence="1 2" key="1">
    <citation type="submission" date="2022-11" db="EMBL/GenBank/DDBJ databases">
        <title>Minimal conservation of predation-associated metabolite biosynthetic gene clusters underscores biosynthetic potential of Myxococcota including descriptions for ten novel species: Archangium lansinium sp. nov., Myxococcus landrumus sp. nov., Nannocystis bai.</title>
        <authorList>
            <person name="Ahearne A."/>
            <person name="Stevens C."/>
            <person name="Dowd S."/>
        </authorList>
    </citation>
    <scope>NUCLEOTIDE SEQUENCE [LARGE SCALE GENOMIC DNA]</scope>
    <source>
        <strain evidence="1 2">NCWAL01</strain>
    </source>
</reference>
<sequence>MLGPFESPQDGLLAACNRILSKPHATAGRKDHPQFEVRWRVSSEYCAWMYYTPDDKYLISKITDQTFADPALRSKQCILPPSVEDQRFQPGSIKYIFALHNHLYDDRISDPDINYIVSRALEHGFEAETRHGKIKLSIVAFFSNDFEKPTCDGFYQYIPATHQILKWTHAQDDWKCWQTHSVAWRDDYTRFSIEEADTPCSKRETP</sequence>